<dbReference type="AlphaFoldDB" id="A0A1X7ANU9"/>
<feature type="region of interest" description="Disordered" evidence="1">
    <location>
        <begin position="151"/>
        <end position="170"/>
    </location>
</feature>
<dbReference type="Proteomes" id="UP000196573">
    <property type="component" value="Unassembled WGS sequence"/>
</dbReference>
<protein>
    <submittedName>
        <fullName evidence="2">Uncharacterized protein</fullName>
    </submittedName>
</protein>
<evidence type="ECO:0000313" key="2">
    <source>
        <dbReference type="EMBL" id="SMA49778.1"/>
    </source>
</evidence>
<accession>A0A1X7ANU9</accession>
<evidence type="ECO:0000313" key="3">
    <source>
        <dbReference type="Proteomes" id="UP000196573"/>
    </source>
</evidence>
<proteinExistence type="predicted"/>
<reference evidence="2 3" key="1">
    <citation type="submission" date="2017-03" db="EMBL/GenBank/DDBJ databases">
        <authorList>
            <person name="Afonso C.L."/>
            <person name="Miller P.J."/>
            <person name="Scott M.A."/>
            <person name="Spackman E."/>
            <person name="Goraichik I."/>
            <person name="Dimitrov K.M."/>
            <person name="Suarez D.L."/>
            <person name="Swayne D.E."/>
        </authorList>
    </citation>
    <scope>NUCLEOTIDE SEQUENCE [LARGE SCALE GENOMIC DNA]</scope>
    <source>
        <strain evidence="2">SB41UT1</strain>
    </source>
</reference>
<name>A0A1X7ANU9_9GAMM</name>
<evidence type="ECO:0000256" key="1">
    <source>
        <dbReference type="SAM" id="MobiDB-lite"/>
    </source>
</evidence>
<dbReference type="OrthoDB" id="6197848at2"/>
<keyword evidence="3" id="KW-1185">Reference proteome</keyword>
<gene>
    <name evidence="2" type="ORF">EHSB41UT_03567</name>
</gene>
<dbReference type="RefSeq" id="WP_087112233.1">
    <property type="nucleotide sequence ID" value="NZ_CBCSCN010000011.1"/>
</dbReference>
<dbReference type="EMBL" id="FWPT01000009">
    <property type="protein sequence ID" value="SMA49778.1"/>
    <property type="molecule type" value="Genomic_DNA"/>
</dbReference>
<sequence length="170" mass="18768">MRDASISPESGNTGYTTSRYLNQRQLSALTRIGDIFVPGGQGFQSFSESGSLYNVDIVLAPTPKDDLVAMKWVLTIFSVFNTKVLGWLLNQLDKAGQAMPAWADLLGSQLRLLVFGLRGIIFSLYYSGQGSPYHPNRVYEVMDYQVHCQPDSVPSSNTTDIHQAQPGMES</sequence>
<organism evidence="2 3">
    <name type="scientific">Parendozoicomonas haliclonae</name>
    <dbReference type="NCBI Taxonomy" id="1960125"/>
    <lineage>
        <taxon>Bacteria</taxon>
        <taxon>Pseudomonadati</taxon>
        <taxon>Pseudomonadota</taxon>
        <taxon>Gammaproteobacteria</taxon>
        <taxon>Oceanospirillales</taxon>
        <taxon>Endozoicomonadaceae</taxon>
        <taxon>Parendozoicomonas</taxon>
    </lineage>
</organism>
<feature type="compositionally biased region" description="Polar residues" evidence="1">
    <location>
        <begin position="152"/>
        <end position="162"/>
    </location>
</feature>